<accession>A0A8T0DC21</accession>
<keyword evidence="2" id="KW-0732">Signal</keyword>
<comment type="caution">
    <text evidence="3">The sequence shown here is derived from an EMBL/GenBank/DDBJ whole genome shotgun (WGS) entry which is preliminary data.</text>
</comment>
<evidence type="ECO:0000313" key="3">
    <source>
        <dbReference type="EMBL" id="KAF8565375.1"/>
    </source>
</evidence>
<sequence length="293" mass="34142">MFDWFCKMAFWILALYLLKATNVYSSMLLFHGTDTPRSRISKPQTNNNPKSKLTTYDSPMGVLPPNMPVRFYTDFLLYYTPRDDPKMPLPPWPSVHPPELPYAIGRGRTWYAADLGIMIESYTDYCVPIFEPNSYFPCVMFNYNNTAYFISDKTTGYGPCCVYRKPWAPPHRDFMQQFTQYYNGSTTNLGEGILEQTIDWWIIPQVEGRRINGLPFSVKHDSADHPVFGGYGWAREQLKSGYRAEVCFWYEGNVGWTQQLFYNFVDTGPRTEDLEHFTLPDICHTSRACLYRP</sequence>
<organism evidence="3 4">
    <name type="scientific">Paragonimus westermani</name>
    <dbReference type="NCBI Taxonomy" id="34504"/>
    <lineage>
        <taxon>Eukaryota</taxon>
        <taxon>Metazoa</taxon>
        <taxon>Spiralia</taxon>
        <taxon>Lophotrochozoa</taxon>
        <taxon>Platyhelminthes</taxon>
        <taxon>Trematoda</taxon>
        <taxon>Digenea</taxon>
        <taxon>Plagiorchiida</taxon>
        <taxon>Troglotremata</taxon>
        <taxon>Troglotrematidae</taxon>
        <taxon>Paragonimus</taxon>
    </lineage>
</organism>
<dbReference type="EMBL" id="JTDF01006863">
    <property type="protein sequence ID" value="KAF8565375.1"/>
    <property type="molecule type" value="Genomic_DNA"/>
</dbReference>
<evidence type="ECO:0000256" key="2">
    <source>
        <dbReference type="SAM" id="SignalP"/>
    </source>
</evidence>
<feature type="chain" id="PRO_5035866200" evidence="2">
    <location>
        <begin position="21"/>
        <end position="293"/>
    </location>
</feature>
<protein>
    <submittedName>
        <fullName evidence="3">Uncharacterized protein</fullName>
    </submittedName>
</protein>
<proteinExistence type="predicted"/>
<feature type="compositionally biased region" description="Polar residues" evidence="1">
    <location>
        <begin position="41"/>
        <end position="56"/>
    </location>
</feature>
<dbReference type="OrthoDB" id="9971971at2759"/>
<feature type="region of interest" description="Disordered" evidence="1">
    <location>
        <begin position="37"/>
        <end position="56"/>
    </location>
</feature>
<reference evidence="3 4" key="1">
    <citation type="submission" date="2019-07" db="EMBL/GenBank/DDBJ databases">
        <title>Annotation for the trematode Paragonimus westermani.</title>
        <authorList>
            <person name="Choi Y.-J."/>
        </authorList>
    </citation>
    <scope>NUCLEOTIDE SEQUENCE [LARGE SCALE GENOMIC DNA]</scope>
    <source>
        <strain evidence="3">180907_Pwestermani</strain>
    </source>
</reference>
<gene>
    <name evidence="3" type="ORF">P879_02395</name>
</gene>
<evidence type="ECO:0000313" key="4">
    <source>
        <dbReference type="Proteomes" id="UP000699462"/>
    </source>
</evidence>
<name>A0A8T0DC21_9TREM</name>
<dbReference type="AlphaFoldDB" id="A0A8T0DC21"/>
<keyword evidence="4" id="KW-1185">Reference proteome</keyword>
<dbReference type="Proteomes" id="UP000699462">
    <property type="component" value="Unassembled WGS sequence"/>
</dbReference>
<evidence type="ECO:0000256" key="1">
    <source>
        <dbReference type="SAM" id="MobiDB-lite"/>
    </source>
</evidence>
<feature type="signal peptide" evidence="2">
    <location>
        <begin position="1"/>
        <end position="20"/>
    </location>
</feature>